<dbReference type="EMBL" id="CAKOGL010000006">
    <property type="protein sequence ID" value="CAH2087260.1"/>
    <property type="molecule type" value="Genomic_DNA"/>
</dbReference>
<feature type="compositionally biased region" description="Polar residues" evidence="3">
    <location>
        <begin position="9"/>
        <end position="21"/>
    </location>
</feature>
<dbReference type="GO" id="GO:0006508">
    <property type="term" value="P:proteolysis"/>
    <property type="evidence" value="ECO:0007669"/>
    <property type="project" value="InterPro"/>
</dbReference>
<dbReference type="Proteomes" id="UP001153954">
    <property type="component" value="Unassembled WGS sequence"/>
</dbReference>
<evidence type="ECO:0000256" key="1">
    <source>
        <dbReference type="ARBA" id="ARBA00023157"/>
    </source>
</evidence>
<dbReference type="InterPro" id="IPR043504">
    <property type="entry name" value="Peptidase_S1_PA_chymotrypsin"/>
</dbReference>
<comment type="caution">
    <text evidence="5">The sequence shown here is derived from an EMBL/GenBank/DDBJ whole genome shotgun (WGS) entry which is preliminary data.</text>
</comment>
<feature type="domain" description="Peptidase S1" evidence="4">
    <location>
        <begin position="1"/>
        <end position="130"/>
    </location>
</feature>
<dbReference type="InterPro" id="IPR009003">
    <property type="entry name" value="Peptidase_S1_PA"/>
</dbReference>
<dbReference type="SUPFAM" id="SSF50494">
    <property type="entry name" value="Trypsin-like serine proteases"/>
    <property type="match status" value="1"/>
</dbReference>
<dbReference type="PANTHER" id="PTHR24252">
    <property type="entry name" value="ACROSIN-RELATED"/>
    <property type="match status" value="1"/>
</dbReference>
<keyword evidence="6" id="KW-1185">Reference proteome</keyword>
<sequence length="133" mass="14943">MNEKYKNIENPTSNNSILTSTRRTSNELQVAEVSLVDDSTCDNILIDRRNRRWMGLAEHQICAGFLPGGVDTCQGDSGGPLQVKINLTRKWPMYYLVGVTSFGYGCAHKNIPSVYVKTSSFIDWIENIVWPNA</sequence>
<dbReference type="AlphaFoldDB" id="A0AAU9TRU8"/>
<evidence type="ECO:0000256" key="2">
    <source>
        <dbReference type="ARBA" id="ARBA00024195"/>
    </source>
</evidence>
<dbReference type="GO" id="GO:0004252">
    <property type="term" value="F:serine-type endopeptidase activity"/>
    <property type="evidence" value="ECO:0007669"/>
    <property type="project" value="InterPro"/>
</dbReference>
<dbReference type="InterPro" id="IPR033116">
    <property type="entry name" value="TRYPSIN_SER"/>
</dbReference>
<organism evidence="5 6">
    <name type="scientific">Euphydryas editha</name>
    <name type="common">Edith's checkerspot</name>
    <dbReference type="NCBI Taxonomy" id="104508"/>
    <lineage>
        <taxon>Eukaryota</taxon>
        <taxon>Metazoa</taxon>
        <taxon>Ecdysozoa</taxon>
        <taxon>Arthropoda</taxon>
        <taxon>Hexapoda</taxon>
        <taxon>Insecta</taxon>
        <taxon>Pterygota</taxon>
        <taxon>Neoptera</taxon>
        <taxon>Endopterygota</taxon>
        <taxon>Lepidoptera</taxon>
        <taxon>Glossata</taxon>
        <taxon>Ditrysia</taxon>
        <taxon>Papilionoidea</taxon>
        <taxon>Nymphalidae</taxon>
        <taxon>Nymphalinae</taxon>
        <taxon>Euphydryas</taxon>
    </lineage>
</organism>
<feature type="region of interest" description="Disordered" evidence="3">
    <location>
        <begin position="1"/>
        <end position="21"/>
    </location>
</feature>
<gene>
    <name evidence="5" type="ORF">EEDITHA_LOCUS3542</name>
</gene>
<dbReference type="Gene3D" id="2.40.10.10">
    <property type="entry name" value="Trypsin-like serine proteases"/>
    <property type="match status" value="1"/>
</dbReference>
<dbReference type="PROSITE" id="PS50240">
    <property type="entry name" value="TRYPSIN_DOM"/>
    <property type="match status" value="1"/>
</dbReference>
<protein>
    <recommendedName>
        <fullName evidence="4">Peptidase S1 domain-containing protein</fullName>
    </recommendedName>
</protein>
<comment type="similarity">
    <text evidence="2">Belongs to the peptidase S1 family. CLIP subfamily.</text>
</comment>
<dbReference type="FunFam" id="2.40.10.10:FF:000002">
    <property type="entry name" value="Transmembrane protease serine"/>
    <property type="match status" value="1"/>
</dbReference>
<evidence type="ECO:0000256" key="3">
    <source>
        <dbReference type="SAM" id="MobiDB-lite"/>
    </source>
</evidence>
<dbReference type="Pfam" id="PF00089">
    <property type="entry name" value="Trypsin"/>
    <property type="match status" value="1"/>
</dbReference>
<keyword evidence="1" id="KW-1015">Disulfide bond</keyword>
<evidence type="ECO:0000259" key="4">
    <source>
        <dbReference type="PROSITE" id="PS50240"/>
    </source>
</evidence>
<evidence type="ECO:0000313" key="6">
    <source>
        <dbReference type="Proteomes" id="UP001153954"/>
    </source>
</evidence>
<name>A0AAU9TRU8_EUPED</name>
<accession>A0AAU9TRU8</accession>
<dbReference type="InterPro" id="IPR001254">
    <property type="entry name" value="Trypsin_dom"/>
</dbReference>
<dbReference type="PROSITE" id="PS00135">
    <property type="entry name" value="TRYPSIN_SER"/>
    <property type="match status" value="1"/>
</dbReference>
<dbReference type="SMART" id="SM00020">
    <property type="entry name" value="Tryp_SPc"/>
    <property type="match status" value="1"/>
</dbReference>
<dbReference type="PANTHER" id="PTHR24252:SF7">
    <property type="entry name" value="HYALIN"/>
    <property type="match status" value="1"/>
</dbReference>
<proteinExistence type="inferred from homology"/>
<evidence type="ECO:0000313" key="5">
    <source>
        <dbReference type="EMBL" id="CAH2087260.1"/>
    </source>
</evidence>
<reference evidence="5" key="1">
    <citation type="submission" date="2022-03" db="EMBL/GenBank/DDBJ databases">
        <authorList>
            <person name="Tunstrom K."/>
        </authorList>
    </citation>
    <scope>NUCLEOTIDE SEQUENCE</scope>
</reference>